<comment type="similarity">
    <text evidence="1">Belongs to the SCO1/2 family.</text>
</comment>
<feature type="region of interest" description="Disordered" evidence="4">
    <location>
        <begin position="1"/>
        <end position="21"/>
    </location>
</feature>
<proteinExistence type="inferred from homology"/>
<dbReference type="GO" id="GO:0046872">
    <property type="term" value="F:metal ion binding"/>
    <property type="evidence" value="ECO:0007669"/>
    <property type="project" value="UniProtKB-KW"/>
</dbReference>
<keyword evidence="6" id="KW-1185">Reference proteome</keyword>
<evidence type="ECO:0000313" key="6">
    <source>
        <dbReference type="Proteomes" id="UP000439986"/>
    </source>
</evidence>
<dbReference type="SUPFAM" id="SSF52833">
    <property type="entry name" value="Thioredoxin-like"/>
    <property type="match status" value="1"/>
</dbReference>
<evidence type="ECO:0000256" key="2">
    <source>
        <dbReference type="PIRSR" id="PIRSR603782-1"/>
    </source>
</evidence>
<evidence type="ECO:0000313" key="5">
    <source>
        <dbReference type="EMBL" id="MRW85438.1"/>
    </source>
</evidence>
<dbReference type="CDD" id="cd02968">
    <property type="entry name" value="SCO"/>
    <property type="match status" value="1"/>
</dbReference>
<dbReference type="Proteomes" id="UP000439986">
    <property type="component" value="Unassembled WGS sequence"/>
</dbReference>
<dbReference type="PANTHER" id="PTHR12151:SF25">
    <property type="entry name" value="LINALOOL DEHYDRATASE_ISOMERASE DOMAIN-CONTAINING PROTEIN"/>
    <property type="match status" value="1"/>
</dbReference>
<evidence type="ECO:0000256" key="1">
    <source>
        <dbReference type="ARBA" id="ARBA00010996"/>
    </source>
</evidence>
<feature type="disulfide bond" description="Redox-active" evidence="3">
    <location>
        <begin position="102"/>
        <end position="106"/>
    </location>
</feature>
<dbReference type="PANTHER" id="PTHR12151">
    <property type="entry name" value="ELECTRON TRANSPORT PROTIN SCO1/SENC FAMILY MEMBER"/>
    <property type="match status" value="1"/>
</dbReference>
<dbReference type="Pfam" id="PF02630">
    <property type="entry name" value="SCO1-SenC"/>
    <property type="match status" value="1"/>
</dbReference>
<dbReference type="InterPro" id="IPR036249">
    <property type="entry name" value="Thioredoxin-like_sf"/>
</dbReference>
<accession>A0A844CZY8</accession>
<evidence type="ECO:0000256" key="4">
    <source>
        <dbReference type="SAM" id="MobiDB-lite"/>
    </source>
</evidence>
<keyword evidence="2" id="KW-0479">Metal-binding</keyword>
<gene>
    <name evidence="5" type="ORF">GJ698_15235</name>
</gene>
<feature type="binding site" evidence="2">
    <location>
        <position position="106"/>
    </location>
    <ligand>
        <name>Cu cation</name>
        <dbReference type="ChEBI" id="CHEBI:23378"/>
    </ligand>
</feature>
<dbReference type="EMBL" id="WKJL01000010">
    <property type="protein sequence ID" value="MRW85438.1"/>
    <property type="molecule type" value="Genomic_DNA"/>
</dbReference>
<organism evidence="5 6">
    <name type="scientific">Duganella aquatilis</name>
    <dbReference type="NCBI Taxonomy" id="2666082"/>
    <lineage>
        <taxon>Bacteria</taxon>
        <taxon>Pseudomonadati</taxon>
        <taxon>Pseudomonadota</taxon>
        <taxon>Betaproteobacteria</taxon>
        <taxon>Burkholderiales</taxon>
        <taxon>Oxalobacteraceae</taxon>
        <taxon>Telluria group</taxon>
        <taxon>Duganella</taxon>
    </lineage>
</organism>
<sequence length="228" mass="24618">MRARIARMPGTAMTISSSSNHSPLAPTLAALLLVCAAGGAALYLGTMGFAVVSTEDARRLAVLRQPLATANVAIHAPQAERLAAMLRDDGRVTIVSFVYSSCNTVCSVLGSEYQQLQEQIRRRGLAHQIRLLSISFDPRDTPDLLTAYARRQQADPAVWRMAGIDQDAERQALLDAFGVVVLKSPDGEFEHNAAFHLIDRQGQLVRIMDFDDPAAALNQAILLAGGKP</sequence>
<feature type="binding site" evidence="2">
    <location>
        <position position="102"/>
    </location>
    <ligand>
        <name>Cu cation</name>
        <dbReference type="ChEBI" id="CHEBI:23378"/>
    </ligand>
</feature>
<evidence type="ECO:0000256" key="3">
    <source>
        <dbReference type="PIRSR" id="PIRSR603782-2"/>
    </source>
</evidence>
<reference evidence="5 6" key="1">
    <citation type="submission" date="2019-11" db="EMBL/GenBank/DDBJ databases">
        <title>Novel species isolated from a subtropical stream in China.</title>
        <authorList>
            <person name="Lu H."/>
        </authorList>
    </citation>
    <scope>NUCLEOTIDE SEQUENCE [LARGE SCALE GENOMIC DNA]</scope>
    <source>
        <strain evidence="5 6">FT26W</strain>
    </source>
</reference>
<name>A0A844CZY8_9BURK</name>
<keyword evidence="2" id="KW-0186">Copper</keyword>
<dbReference type="Gene3D" id="3.40.30.10">
    <property type="entry name" value="Glutaredoxin"/>
    <property type="match status" value="1"/>
</dbReference>
<comment type="caution">
    <text evidence="5">The sequence shown here is derived from an EMBL/GenBank/DDBJ whole genome shotgun (WGS) entry which is preliminary data.</text>
</comment>
<feature type="binding site" evidence="2">
    <location>
        <position position="191"/>
    </location>
    <ligand>
        <name>Cu cation</name>
        <dbReference type="ChEBI" id="CHEBI:23378"/>
    </ligand>
</feature>
<keyword evidence="3" id="KW-1015">Disulfide bond</keyword>
<dbReference type="InterPro" id="IPR003782">
    <property type="entry name" value="SCO1/SenC"/>
</dbReference>
<dbReference type="AlphaFoldDB" id="A0A844CZY8"/>
<protein>
    <submittedName>
        <fullName evidence="5">SCO family protein</fullName>
    </submittedName>
</protein>